<evidence type="ECO:0000256" key="7">
    <source>
        <dbReference type="ARBA" id="ARBA00022989"/>
    </source>
</evidence>
<proteinExistence type="inferred from homology"/>
<feature type="transmembrane region" description="Helical" evidence="10">
    <location>
        <begin position="347"/>
        <end position="370"/>
    </location>
</feature>
<organism evidence="11 12">
    <name type="scientific">Sporomusa silvacetica DSM 10669</name>
    <dbReference type="NCBI Taxonomy" id="1123289"/>
    <lineage>
        <taxon>Bacteria</taxon>
        <taxon>Bacillati</taxon>
        <taxon>Bacillota</taxon>
        <taxon>Negativicutes</taxon>
        <taxon>Selenomonadales</taxon>
        <taxon>Sporomusaceae</taxon>
        <taxon>Sporomusa</taxon>
    </lineage>
</organism>
<comment type="similarity">
    <text evidence="2">Belongs to the multi antimicrobial extrusion (MATE) (TC 2.A.66.1) family. MepA subfamily.</text>
</comment>
<feature type="transmembrane region" description="Helical" evidence="10">
    <location>
        <begin position="486"/>
        <end position="507"/>
    </location>
</feature>
<gene>
    <name evidence="11" type="primary">mepA</name>
    <name evidence="11" type="ORF">SPSIL_031120</name>
</gene>
<evidence type="ECO:0000256" key="9">
    <source>
        <dbReference type="ARBA" id="ARBA00023251"/>
    </source>
</evidence>
<dbReference type="InterPro" id="IPR051327">
    <property type="entry name" value="MATE_MepA_subfamily"/>
</dbReference>
<feature type="transmembrane region" description="Helical" evidence="10">
    <location>
        <begin position="432"/>
        <end position="449"/>
    </location>
</feature>
<keyword evidence="9" id="KW-0046">Antibiotic resistance</keyword>
<evidence type="ECO:0000256" key="6">
    <source>
        <dbReference type="ARBA" id="ARBA00022692"/>
    </source>
</evidence>
<evidence type="ECO:0000256" key="10">
    <source>
        <dbReference type="SAM" id="Phobius"/>
    </source>
</evidence>
<sequence length="521" mass="56968">MMGVRIHHHYGWSRGNLVFISLISLTGDFTQSKSQKDDKYNDKLLNKILLCVAKLIMIYDGYKFYFMEETMDRSGALGQKKISKLLWEFSLPAIVGMLVNALYNIVDSIFVGNGVGDIGLTAVTIAFPIMIILMAIGMLIGIGASTLVSIRLGEQNPREAEIILGNACSLMIVAVLSTTVTALIYLDQILVLLGAEPHVLPYAREFTRIILLGSIFMHIGFGLNNIIRAEGNPRMAMATMLIASLLNIVLNPLFIFVFKLGIAGSALATVVAQAAAAVWVLRYLLSDEGVLKLRWSNLRLDKNIVFDICKIGLSPFLMQIAASAVTILSNYSLLSYGGELAVAAYGVINRVAMLILMPIFGISQGVQPILGYNYGAKYYERVIEVVKLGTYAATLVSVIGFAVTQLFSIQIIRLFNNNPELIALGANGIETSLIMLPLIGFQIIGASYFQATGKAGYAIFLSMSRQVIILIPALIILPRFFGLEGIWLTMPVSDVVSSLFTGSFLWLELRRISPKLLGNNS</sequence>
<evidence type="ECO:0000313" key="11">
    <source>
        <dbReference type="EMBL" id="XFO66941.1"/>
    </source>
</evidence>
<evidence type="ECO:0000313" key="12">
    <source>
        <dbReference type="Proteomes" id="UP000216752"/>
    </source>
</evidence>
<keyword evidence="8 10" id="KW-0472">Membrane</keyword>
<evidence type="ECO:0000256" key="8">
    <source>
        <dbReference type="ARBA" id="ARBA00023136"/>
    </source>
</evidence>
<feature type="transmembrane region" description="Helical" evidence="10">
    <location>
        <begin position="85"/>
        <end position="105"/>
    </location>
</feature>
<feature type="transmembrane region" description="Helical" evidence="10">
    <location>
        <begin position="206"/>
        <end position="223"/>
    </location>
</feature>
<dbReference type="CDD" id="cd13143">
    <property type="entry name" value="MATE_MepA_like"/>
    <property type="match status" value="1"/>
</dbReference>
<evidence type="ECO:0000256" key="2">
    <source>
        <dbReference type="ARBA" id="ARBA00008417"/>
    </source>
</evidence>
<comment type="subcellular location">
    <subcellularLocation>
        <location evidence="1">Cell membrane</location>
        <topology evidence="1">Multi-pass membrane protein</topology>
    </subcellularLocation>
</comment>
<feature type="transmembrane region" description="Helical" evidence="10">
    <location>
        <begin position="125"/>
        <end position="150"/>
    </location>
</feature>
<feature type="transmembrane region" description="Helical" evidence="10">
    <location>
        <begin position="304"/>
        <end position="327"/>
    </location>
</feature>
<dbReference type="Pfam" id="PF01554">
    <property type="entry name" value="MatE"/>
    <property type="match status" value="2"/>
</dbReference>
<feature type="transmembrane region" description="Helical" evidence="10">
    <location>
        <begin position="162"/>
        <end position="186"/>
    </location>
</feature>
<keyword evidence="4" id="KW-0813">Transport</keyword>
<dbReference type="InterPro" id="IPR048279">
    <property type="entry name" value="MdtK-like"/>
</dbReference>
<reference evidence="11" key="1">
    <citation type="submission" date="2024-05" db="EMBL/GenBank/DDBJ databases">
        <title>Isolation and characterization of Sporomusa carbonis sp. nov., a carboxydotrophic hydrogenogen in the genus of Sporomusa isolated from a charcoal burning pile.</title>
        <authorList>
            <person name="Boeer T."/>
            <person name="Rosenbaum F."/>
            <person name="Eysell L."/>
            <person name="Mueller V."/>
            <person name="Daniel R."/>
            <person name="Poehlein A."/>
        </authorList>
    </citation>
    <scope>NUCLEOTIDE SEQUENCE [LARGE SCALE GENOMIC DNA]</scope>
    <source>
        <strain evidence="11">DSM 10669</strain>
    </source>
</reference>
<dbReference type="NCBIfam" id="TIGR00797">
    <property type="entry name" value="matE"/>
    <property type="match status" value="1"/>
</dbReference>
<dbReference type="PANTHER" id="PTHR43823">
    <property type="entry name" value="SPORULATION PROTEIN YKVU"/>
    <property type="match status" value="1"/>
</dbReference>
<evidence type="ECO:0000256" key="3">
    <source>
        <dbReference type="ARBA" id="ARBA00022106"/>
    </source>
</evidence>
<dbReference type="EMBL" id="CP155573">
    <property type="protein sequence ID" value="XFO66941.1"/>
    <property type="molecule type" value="Genomic_DNA"/>
</dbReference>
<feature type="transmembrane region" description="Helical" evidence="10">
    <location>
        <begin position="391"/>
        <end position="412"/>
    </location>
</feature>
<dbReference type="PANTHER" id="PTHR43823:SF3">
    <property type="entry name" value="MULTIDRUG EXPORT PROTEIN MEPA"/>
    <property type="match status" value="1"/>
</dbReference>
<keyword evidence="5" id="KW-1003">Cell membrane</keyword>
<dbReference type="Proteomes" id="UP000216752">
    <property type="component" value="Chromosome"/>
</dbReference>
<dbReference type="PIRSF" id="PIRSF006603">
    <property type="entry name" value="DinF"/>
    <property type="match status" value="1"/>
</dbReference>
<evidence type="ECO:0000256" key="5">
    <source>
        <dbReference type="ARBA" id="ARBA00022475"/>
    </source>
</evidence>
<accession>A0ABZ3IML3</accession>
<keyword evidence="7 10" id="KW-1133">Transmembrane helix</keyword>
<name>A0ABZ3IML3_9FIRM</name>
<feature type="transmembrane region" description="Helical" evidence="10">
    <location>
        <begin position="456"/>
        <end position="480"/>
    </location>
</feature>
<keyword evidence="12" id="KW-1185">Reference proteome</keyword>
<dbReference type="InterPro" id="IPR045070">
    <property type="entry name" value="MATE_MepA-like"/>
</dbReference>
<feature type="transmembrane region" description="Helical" evidence="10">
    <location>
        <begin position="235"/>
        <end position="256"/>
    </location>
</feature>
<evidence type="ECO:0000256" key="4">
    <source>
        <dbReference type="ARBA" id="ARBA00022448"/>
    </source>
</evidence>
<keyword evidence="6 10" id="KW-0812">Transmembrane</keyword>
<evidence type="ECO:0000256" key="1">
    <source>
        <dbReference type="ARBA" id="ARBA00004651"/>
    </source>
</evidence>
<dbReference type="InterPro" id="IPR002528">
    <property type="entry name" value="MATE_fam"/>
</dbReference>
<protein>
    <recommendedName>
        <fullName evidence="3">Multidrug export protein MepA</fullName>
    </recommendedName>
</protein>
<feature type="transmembrane region" description="Helical" evidence="10">
    <location>
        <begin position="262"/>
        <end position="284"/>
    </location>
</feature>